<comment type="caution">
    <text evidence="2">The sequence shown here is derived from an EMBL/GenBank/DDBJ whole genome shotgun (WGS) entry which is preliminary data.</text>
</comment>
<feature type="region of interest" description="Disordered" evidence="1">
    <location>
        <begin position="59"/>
        <end position="128"/>
    </location>
</feature>
<name>A0A9P6SVS2_9FUNG</name>
<dbReference type="EMBL" id="JAAAID010002536">
    <property type="protein sequence ID" value="KAG0006873.1"/>
    <property type="molecule type" value="Genomic_DNA"/>
</dbReference>
<protein>
    <submittedName>
        <fullName evidence="2">Uncharacterized protein</fullName>
    </submittedName>
</protein>
<accession>A0A9P6SVS2</accession>
<feature type="region of interest" description="Disordered" evidence="1">
    <location>
        <begin position="187"/>
        <end position="229"/>
    </location>
</feature>
<dbReference type="AlphaFoldDB" id="A0A9P6SVS2"/>
<proteinExistence type="predicted"/>
<feature type="compositionally biased region" description="Polar residues" evidence="1">
    <location>
        <begin position="206"/>
        <end position="219"/>
    </location>
</feature>
<organism evidence="2 3">
    <name type="scientific">Entomortierella chlamydospora</name>
    <dbReference type="NCBI Taxonomy" id="101097"/>
    <lineage>
        <taxon>Eukaryota</taxon>
        <taxon>Fungi</taxon>
        <taxon>Fungi incertae sedis</taxon>
        <taxon>Mucoromycota</taxon>
        <taxon>Mortierellomycotina</taxon>
        <taxon>Mortierellomycetes</taxon>
        <taxon>Mortierellales</taxon>
        <taxon>Mortierellaceae</taxon>
        <taxon>Entomortierella</taxon>
    </lineage>
</organism>
<evidence type="ECO:0000313" key="2">
    <source>
        <dbReference type="EMBL" id="KAG0006873.1"/>
    </source>
</evidence>
<keyword evidence="3" id="KW-1185">Reference proteome</keyword>
<gene>
    <name evidence="2" type="ORF">BGZ80_005106</name>
</gene>
<evidence type="ECO:0000313" key="3">
    <source>
        <dbReference type="Proteomes" id="UP000703661"/>
    </source>
</evidence>
<evidence type="ECO:0000256" key="1">
    <source>
        <dbReference type="SAM" id="MobiDB-lite"/>
    </source>
</evidence>
<reference evidence="2" key="1">
    <citation type="journal article" date="2020" name="Fungal Divers.">
        <title>Resolving the Mortierellaceae phylogeny through synthesis of multi-gene phylogenetics and phylogenomics.</title>
        <authorList>
            <person name="Vandepol N."/>
            <person name="Liber J."/>
            <person name="Desiro A."/>
            <person name="Na H."/>
            <person name="Kennedy M."/>
            <person name="Barry K."/>
            <person name="Grigoriev I.V."/>
            <person name="Miller A.N."/>
            <person name="O'Donnell K."/>
            <person name="Stajich J.E."/>
            <person name="Bonito G."/>
        </authorList>
    </citation>
    <scope>NUCLEOTIDE SEQUENCE</scope>
    <source>
        <strain evidence="2">NRRL 2769</strain>
    </source>
</reference>
<dbReference type="Proteomes" id="UP000703661">
    <property type="component" value="Unassembled WGS sequence"/>
</dbReference>
<sequence length="381" mass="41990">MDVDLFGACYIKAIKEFDFDNAEHLERYRRSSILVDHYFGQSGEVSLLTENPLLRAIQTTKRKNDGDASCGDNEDGREGYGDEDESQLTDSQNTLHQILKKRSVGKSSYGQSDKRHRSGHSGFNEVTETQYYNPRDMPCRASMELTTPTRKAVSLGLGLDKCCRQQVLPLTAQESINRKYHIANTRKVNSAQDNQTAKGEAHISNMGDSANSLTPSTAVESEPDLDDGCSDSTDAAALISLITAPLQESVQTYFETRGRDNPRIPYPTTCLPPEVLNINPEDYTDLINSDISSILSDTGMTFSHTKDTSTEVGVGYEGNTAMLLNNGVAFNFESDSNLDEPQSLFPTFPRQVSRCFQELWTPQDVLNTSGISGDDNFASGG</sequence>
<feature type="compositionally biased region" description="Polar residues" evidence="1">
    <location>
        <begin position="187"/>
        <end position="197"/>
    </location>
</feature>